<name>A0AA90U059_9EURY</name>
<reference evidence="3 4" key="1">
    <citation type="submission" date="2023-07" db="EMBL/GenBank/DDBJ databases">
        <title>Genomic Encyclopedia of Type Strains, Phase IV (KMG-IV): sequencing the most valuable type-strain genomes for metagenomic binning, comparative biology and taxonomic classification.</title>
        <authorList>
            <person name="Goeker M."/>
        </authorList>
    </citation>
    <scope>NUCLEOTIDE SEQUENCE [LARGE SCALE GENOMIC DNA]</scope>
    <source>
        <strain evidence="3 4">DSM 17273</strain>
    </source>
</reference>
<evidence type="ECO:0000256" key="1">
    <source>
        <dbReference type="SAM" id="MobiDB-lite"/>
    </source>
</evidence>
<dbReference type="EMBL" id="JAVDQI010000006">
    <property type="protein sequence ID" value="MDR6223257.1"/>
    <property type="molecule type" value="Genomic_DNA"/>
</dbReference>
<accession>A0AA90U059</accession>
<evidence type="ECO:0000313" key="4">
    <source>
        <dbReference type="Proteomes" id="UP001185015"/>
    </source>
</evidence>
<sequence>MSFPANATPFAGGDGTAGDPYQISTVEQLQNMNSGPSANYILINDIDASVTSGWNSGAGFKPIGNYTNKFTGNFEGQDHEITGLYINRPTTEFVGLFGWIDVGSEINNVGLTDINITGKNDVGGLAGGIQGNITLSYALGDVSGTFDRVGGLVGNIYFGYVDQSYSTGNVTGTVDYVGGLVGWNEGSVTQSYSTSNVINSGVCTGGLVGLNQNSINDSYSTGNVNVTGYYAGSLVGANIGSLNQSYSTGNVTSNTYYVGGLTGYSEGSVDQSYSTGSVTGFVDIGGLVGWNYYGSVTQSYSTSSVVGGGTDSRAGGLVGENAGPVDSSYSTGSVVGNGANVGGLIGQNYDSVTKSHWDTETSGLSTSAGGTGNTTAEMNLQATYVGWDFTSLWAIASANNGGYPCLLSNPAEVVTAEPKTSLLAVPLNTIDFDFASSTYVEGINVEFNTSTSDVNLTLMSTMNIVKLTGAKNNDVWVNVLVDGDSVLEEKMRTLSKDRRSYDEGSTGTKPVSISIASSGTHTIIYEFRRTGNGAVGVNDIDISLVKFTTAEGNMVRKQLTEVDYTHSSSTFSDSFNWSVNKTVESGTFVIGKFTLESIQEASLQYYYKEMNSAIASPSWARYMENSDDVGSVAGIVVDSNETTAANYSIFSQSNSVDTDVDGTILDFDLKDANGSEISSFSVSNDSTDTTSDITLLSGTHLLATKNVTLYNGSGYFLSMTSSFSSESEKQTPTYFIDCTEVPAVYSKKERYLNSNTDIGNSYIYFTTDGLTQGESYNFNLWVTVEDGESLVQIDENFAGFEISEFDITSINTAPMVAIIAPEPDANISGSFYVNASITDNNGDVYISNFSLSNTTGEVLSYDGLFQGNLSVVIVSTQFTDGNYNITWKACENESTELLSADNVIEITIDNTVPFISFNDETTDAGNFSQDWILGNLSFSDSWINSSAIDLYNSSGLVGSSTSGVSPHSYNFTSLADGSYQMNASVWDFAGNINYTETRGILLDTAEPSIDHGVGTPSGNFSQDWILGNVTAMDSYGVSHLTISLYNNSGLVDSNTTEVSNSLTSNFTGLSDGTYYLNSTVEDLAGNINTTSTLTIILDTTMPVIDFNDETTDAGNFSQDWILGNLIFSDAWINSSAIYLYNSSGLVGSSTSGVSPHSYNFTSLADGSYQMNASVWDFAGNINYTETRGILLDTAEPSIDHGVGTPSGNFSQDWIFGNVTAIDSYGLSSLTISLYNNSGLVESNATEVSNSLVYNFTGLSDDTYYLNSTVEDLAGNVNTTSTLAITLDSTMPVIDFNDETTDAGNFSQFWILGNLSFSDSWINSSAIYLYNSSGLVGSSTSGVSPHSYNFTSLADGSYQMNASVWDFAGNVNKTETRHILLDTAEPSIDHGVGTPSGNFSQDWILGNVTAMDSYGLSSLTISLYNISGLVDSNTTEVSNSLTYNFIGLSDGTYYLNSTVEDLAGNVNTTSTLTITLDSTMPVIDFNDGATDAGNFSQDWILGNLSFSDSWINSSAIYLYNSSGLVGSSTSGVSPHSYNFTSLADGSYQMNASVWDFAGNINYTETRGILLDTAEPSIDHGVGTPSGNFSQDWIFGNVTAIDSYGLSSLTISLYNNSGLVESNATEVSNSLVYNFTGLSDDTYYLNSTVEDLAGNVNTTSTLAITLDSTMPVIDFNDETTDAGNFSQFWILGNLSFSDSWINSSAIYLYNSSGLVGSSTSGVSPHSYNFTSLADGSYQMNASVWDFAGNVNKTETRHILLDTAEPAIDHGVGTPSGNFSQDWILGNLSFSDSWINSSAIYLYNSSGLVGSSTSGVSPHSYNFTSLADGSYQMNASVWDFAGNINYTETRGILLDTAEPSIDHGVGTPSGNFSQDWILGNVTAMDSYGVSHLTISLYNNSGLVDSNTTEVSNSLTSNFTGLSDGTYYLNSTVEDLAGNVNTTSTLTITLDSTMPVIDFNDETTDAGNFSQDWILGNLSFSDFWINSSAIYLYNSSGLVGSSTSGVSPHSYNFTSLADGSYQMNASVWDFAGNVNKTETRHILLDTAEPAIDHGVGTPSGNFSQDWILGNLSFSDSWINSSAIYLYNSSGLVGSSTSGVSPHSYNFTSLADGSYQMNASVWDFAGNINYTETRGILLDINDPEITFDASTLEIGNHSQDWIFGNVTASDNLGIANITFYLYNSTGLFNSTSYSGNDMSMNFTSLPSGIYYLNVSVEDLAGNIVMTDTKMYGIDAIDMEITNVGVASLSDNSAIITWDTNENANSTVYYGLDANLTMNVSKTLFIVDHRITLDNLGQNTLYYYKVESYDMFGFNNSSKIGTFTTDIKKSTGGGSGGSGGFNYYSDEPLENPEGDNEPCGSVSEGTKAVNVGSVQAGDTVKVSTTEYVDVGDCMVTGLDIDMKNNVDDMGVIITQSSSSS</sequence>
<organism evidence="3 4">
    <name type="scientific">Methanococcoides alaskense</name>
    <dbReference type="NCBI Taxonomy" id="325778"/>
    <lineage>
        <taxon>Archaea</taxon>
        <taxon>Methanobacteriati</taxon>
        <taxon>Methanobacteriota</taxon>
        <taxon>Stenosarchaea group</taxon>
        <taxon>Methanomicrobia</taxon>
        <taxon>Methanosarcinales</taxon>
        <taxon>Methanosarcinaceae</taxon>
        <taxon>Methanococcoides</taxon>
    </lineage>
</organism>
<comment type="caution">
    <text evidence="3">The sequence shown here is derived from an EMBL/GenBank/DDBJ whole genome shotgun (WGS) entry which is preliminary data.</text>
</comment>
<dbReference type="SUPFAM" id="SSF49363">
    <property type="entry name" value="Purple acid phosphatase, N-terminal domain"/>
    <property type="match status" value="1"/>
</dbReference>
<dbReference type="Proteomes" id="UP001185015">
    <property type="component" value="Unassembled WGS sequence"/>
</dbReference>
<dbReference type="Gene3D" id="2.60.40.380">
    <property type="entry name" value="Purple acid phosphatase-like, N-terminal"/>
    <property type="match status" value="1"/>
</dbReference>
<dbReference type="CDD" id="cd00063">
    <property type="entry name" value="FN3"/>
    <property type="match status" value="1"/>
</dbReference>
<protein>
    <recommendedName>
        <fullName evidence="2">Ig-like domain-containing protein</fullName>
    </recommendedName>
</protein>
<dbReference type="InterPro" id="IPR013783">
    <property type="entry name" value="Ig-like_fold"/>
</dbReference>
<dbReference type="InterPro" id="IPR008963">
    <property type="entry name" value="Purple_acid_Pase-like_N"/>
</dbReference>
<feature type="region of interest" description="Disordered" evidence="1">
    <location>
        <begin position="2325"/>
        <end position="2359"/>
    </location>
</feature>
<proteinExistence type="predicted"/>
<feature type="domain" description="Ig-like" evidence="2">
    <location>
        <begin position="1350"/>
        <end position="1381"/>
    </location>
</feature>
<dbReference type="GO" id="GO:0003993">
    <property type="term" value="F:acid phosphatase activity"/>
    <property type="evidence" value="ECO:0007669"/>
    <property type="project" value="InterPro"/>
</dbReference>
<feature type="compositionally biased region" description="Gly residues" evidence="1">
    <location>
        <begin position="2325"/>
        <end position="2334"/>
    </location>
</feature>
<dbReference type="GO" id="GO:0046872">
    <property type="term" value="F:metal ion binding"/>
    <property type="evidence" value="ECO:0007669"/>
    <property type="project" value="InterPro"/>
</dbReference>
<gene>
    <name evidence="3" type="ORF">J2750_001722</name>
</gene>
<evidence type="ECO:0000313" key="3">
    <source>
        <dbReference type="EMBL" id="MDR6223257.1"/>
    </source>
</evidence>
<dbReference type="RefSeq" id="WP_270095564.1">
    <property type="nucleotide sequence ID" value="NZ_JAQFFK010000001.1"/>
</dbReference>
<dbReference type="Gene3D" id="2.160.20.110">
    <property type="match status" value="2"/>
</dbReference>
<dbReference type="InterPro" id="IPR022038">
    <property type="entry name" value="Ig-like_bact"/>
</dbReference>
<feature type="compositionally biased region" description="Acidic residues" evidence="1">
    <location>
        <begin position="2341"/>
        <end position="2350"/>
    </location>
</feature>
<dbReference type="InterPro" id="IPR003961">
    <property type="entry name" value="FN3_dom"/>
</dbReference>
<feature type="domain" description="Ig-like" evidence="2">
    <location>
        <begin position="2010"/>
        <end position="2041"/>
    </location>
</feature>
<feature type="domain" description="Ig-like" evidence="2">
    <location>
        <begin position="1728"/>
        <end position="1759"/>
    </location>
</feature>
<evidence type="ECO:0000259" key="2">
    <source>
        <dbReference type="Pfam" id="PF12245"/>
    </source>
</evidence>
<dbReference type="Gene3D" id="2.60.40.10">
    <property type="entry name" value="Immunoglobulins"/>
    <property type="match status" value="4"/>
</dbReference>
<keyword evidence="4" id="KW-1185">Reference proteome</keyword>
<dbReference type="Pfam" id="PF12245">
    <property type="entry name" value="Big_3_2"/>
    <property type="match status" value="3"/>
</dbReference>